<dbReference type="InterPro" id="IPR011059">
    <property type="entry name" value="Metal-dep_hydrolase_composite"/>
</dbReference>
<accession>A0AB39VXM3</accession>
<evidence type="ECO:0000256" key="1">
    <source>
        <dbReference type="ARBA" id="ARBA00006745"/>
    </source>
</evidence>
<dbReference type="RefSeq" id="WP_369790259.1">
    <property type="nucleotide sequence ID" value="NZ_CP165628.1"/>
</dbReference>
<dbReference type="PANTHER" id="PTHR43794">
    <property type="entry name" value="AMINOHYDROLASE SSNA-RELATED"/>
    <property type="match status" value="1"/>
</dbReference>
<dbReference type="GO" id="GO:0016810">
    <property type="term" value="F:hydrolase activity, acting on carbon-nitrogen (but not peptide) bonds"/>
    <property type="evidence" value="ECO:0007669"/>
    <property type="project" value="InterPro"/>
</dbReference>
<dbReference type="NCBIfam" id="NF006056">
    <property type="entry name" value="PRK08204.1"/>
    <property type="match status" value="1"/>
</dbReference>
<sequence length="467" mass="49503">MSYCSGLDRRTLLKLGAALGAGIAMNARAGNSSDLLPGKTSTALLIRHANVITMDPKLGNISDGDVLLRDGTIVSIGKNIAAEGATVLDGAGMILIPGLVDAHWHMWNSFLRNSSPSPQGDTFFKSQLKTSAHFTPALSALGVRLGLAEAADAGITTVNNWAHNIRNPAFADAELQALQSSGLRARFWYGYPQELAATAPMDFKDIERVQQQLMAAGPRRVSLGLAIRGPERTGPKIWQQEFAFVKQHNLPISTHIAVTQEMQKKKAIQQLVDKDLLNPSVQLVHATHADEKDILSIKKSGASVCFTPLSEMRVGYGLAPVAAMHQAKIPLSLGIDTLVLSGNANPFMVMQTALNLATGSSGNELALTARDVLYWATQGGANAMGLGEQIGSITVGKRADVVLIDARRLGLLPMIDPVAAVVQSVTPADIDTVIADGRIIKKGGKLQDIDVPMLAKEAAQGARAVLG</sequence>
<gene>
    <name evidence="3" type="ORF">AB3G37_07995</name>
</gene>
<dbReference type="InterPro" id="IPR006311">
    <property type="entry name" value="TAT_signal"/>
</dbReference>
<dbReference type="PROSITE" id="PS51318">
    <property type="entry name" value="TAT"/>
    <property type="match status" value="1"/>
</dbReference>
<comment type="similarity">
    <text evidence="1">Belongs to the metallo-dependent hydrolases superfamily. ATZ/TRZ family.</text>
</comment>
<reference evidence="3" key="1">
    <citation type="submission" date="2024-07" db="EMBL/GenBank/DDBJ databases">
        <authorList>
            <person name="Biller S.J."/>
        </authorList>
    </citation>
    <scope>NUCLEOTIDE SEQUENCE</scope>
    <source>
        <strain evidence="3">WC2420</strain>
    </source>
</reference>
<dbReference type="PANTHER" id="PTHR43794:SF5">
    <property type="entry name" value="CHLOROHYDROLASE FAMILY PROTEIN"/>
    <property type="match status" value="1"/>
</dbReference>
<dbReference type="InterPro" id="IPR032466">
    <property type="entry name" value="Metal_Hydrolase"/>
</dbReference>
<evidence type="ECO:0000259" key="2">
    <source>
        <dbReference type="Pfam" id="PF01979"/>
    </source>
</evidence>
<dbReference type="InterPro" id="IPR050287">
    <property type="entry name" value="MTA/SAH_deaminase"/>
</dbReference>
<dbReference type="EMBL" id="CP165628">
    <property type="protein sequence ID" value="XDU74002.1"/>
    <property type="molecule type" value="Genomic_DNA"/>
</dbReference>
<feature type="domain" description="Amidohydrolase-related" evidence="2">
    <location>
        <begin position="94"/>
        <end position="439"/>
    </location>
</feature>
<evidence type="ECO:0000313" key="3">
    <source>
        <dbReference type="EMBL" id="XDU74002.1"/>
    </source>
</evidence>
<protein>
    <submittedName>
        <fullName evidence="3">Amidohydrolase family protein</fullName>
    </submittedName>
</protein>
<proteinExistence type="inferred from homology"/>
<organism evidence="3">
    <name type="scientific">Rouxiella sp. WC2420</name>
    <dbReference type="NCBI Taxonomy" id="3234145"/>
    <lineage>
        <taxon>Bacteria</taxon>
        <taxon>Pseudomonadati</taxon>
        <taxon>Pseudomonadota</taxon>
        <taxon>Gammaproteobacteria</taxon>
        <taxon>Enterobacterales</taxon>
        <taxon>Yersiniaceae</taxon>
        <taxon>Rouxiella</taxon>
    </lineage>
</organism>
<dbReference type="SUPFAM" id="SSF51338">
    <property type="entry name" value="Composite domain of metallo-dependent hydrolases"/>
    <property type="match status" value="1"/>
</dbReference>
<name>A0AB39VXM3_9GAMM</name>
<dbReference type="Pfam" id="PF01979">
    <property type="entry name" value="Amidohydro_1"/>
    <property type="match status" value="1"/>
</dbReference>
<dbReference type="InterPro" id="IPR006680">
    <property type="entry name" value="Amidohydro-rel"/>
</dbReference>
<dbReference type="Gene3D" id="2.30.40.10">
    <property type="entry name" value="Urease, subunit C, domain 1"/>
    <property type="match status" value="1"/>
</dbReference>
<dbReference type="AlphaFoldDB" id="A0AB39VXM3"/>
<dbReference type="SUPFAM" id="SSF51556">
    <property type="entry name" value="Metallo-dependent hydrolases"/>
    <property type="match status" value="1"/>
</dbReference>
<dbReference type="Gene3D" id="3.20.20.140">
    <property type="entry name" value="Metal-dependent hydrolases"/>
    <property type="match status" value="1"/>
</dbReference>